<reference evidence="1" key="1">
    <citation type="submission" date="2023-08" db="EMBL/GenBank/DDBJ databases">
        <title>A de novo genome assembly of Solanum verrucosum Schlechtendal, a Mexican diploid species geographically isolated from the other diploid A-genome species in potato relatives.</title>
        <authorList>
            <person name="Hosaka K."/>
        </authorList>
    </citation>
    <scope>NUCLEOTIDE SEQUENCE</scope>
    <source>
        <tissue evidence="1">Young leaves</tissue>
    </source>
</reference>
<dbReference type="EMBL" id="CP133616">
    <property type="protein sequence ID" value="WMV30471.1"/>
    <property type="molecule type" value="Genomic_DNA"/>
</dbReference>
<dbReference type="AlphaFoldDB" id="A0AAF0TS73"/>
<evidence type="ECO:0000313" key="1">
    <source>
        <dbReference type="EMBL" id="WMV30471.1"/>
    </source>
</evidence>
<accession>A0AAF0TS73</accession>
<sequence length="125" mass="14534">MDRIHDQFSRLEQGPMTVLEYEAWFHELSRHVTMILPPVEERGRCFVCGLRYHLRVDTEHLVSTGLSFIDVVDHARSMEHIHRESQEGSDNRARYLGVQLHNIMIAMLLTIGPESALDEGEGRFY</sequence>
<gene>
    <name evidence="1" type="ORF">MTR67_023856</name>
</gene>
<dbReference type="Proteomes" id="UP001234989">
    <property type="component" value="Chromosome 5"/>
</dbReference>
<keyword evidence="2" id="KW-1185">Reference proteome</keyword>
<evidence type="ECO:0008006" key="3">
    <source>
        <dbReference type="Google" id="ProtNLM"/>
    </source>
</evidence>
<name>A0AAF0TS73_SOLVR</name>
<evidence type="ECO:0000313" key="2">
    <source>
        <dbReference type="Proteomes" id="UP001234989"/>
    </source>
</evidence>
<proteinExistence type="predicted"/>
<organism evidence="1 2">
    <name type="scientific">Solanum verrucosum</name>
    <dbReference type="NCBI Taxonomy" id="315347"/>
    <lineage>
        <taxon>Eukaryota</taxon>
        <taxon>Viridiplantae</taxon>
        <taxon>Streptophyta</taxon>
        <taxon>Embryophyta</taxon>
        <taxon>Tracheophyta</taxon>
        <taxon>Spermatophyta</taxon>
        <taxon>Magnoliopsida</taxon>
        <taxon>eudicotyledons</taxon>
        <taxon>Gunneridae</taxon>
        <taxon>Pentapetalae</taxon>
        <taxon>asterids</taxon>
        <taxon>lamiids</taxon>
        <taxon>Solanales</taxon>
        <taxon>Solanaceae</taxon>
        <taxon>Solanoideae</taxon>
        <taxon>Solaneae</taxon>
        <taxon>Solanum</taxon>
    </lineage>
</organism>
<protein>
    <recommendedName>
        <fullName evidence="3">Retrotransposon gag domain-containing protein</fullName>
    </recommendedName>
</protein>